<dbReference type="Proteomes" id="UP000054270">
    <property type="component" value="Unassembled WGS sequence"/>
</dbReference>
<gene>
    <name evidence="4" type="ORF">HYPSUDRAFT_49455</name>
</gene>
<dbReference type="SUPFAM" id="SSF51735">
    <property type="entry name" value="NAD(P)-binding Rossmann-fold domains"/>
    <property type="match status" value="1"/>
</dbReference>
<reference evidence="5" key="1">
    <citation type="submission" date="2014-04" db="EMBL/GenBank/DDBJ databases">
        <title>Evolutionary Origins and Diversification of the Mycorrhizal Mutualists.</title>
        <authorList>
            <consortium name="DOE Joint Genome Institute"/>
            <consortium name="Mycorrhizal Genomics Consortium"/>
            <person name="Kohler A."/>
            <person name="Kuo A."/>
            <person name="Nagy L.G."/>
            <person name="Floudas D."/>
            <person name="Copeland A."/>
            <person name="Barry K.W."/>
            <person name="Cichocki N."/>
            <person name="Veneault-Fourrey C."/>
            <person name="LaButti K."/>
            <person name="Lindquist E.A."/>
            <person name="Lipzen A."/>
            <person name="Lundell T."/>
            <person name="Morin E."/>
            <person name="Murat C."/>
            <person name="Riley R."/>
            <person name="Ohm R."/>
            <person name="Sun H."/>
            <person name="Tunlid A."/>
            <person name="Henrissat B."/>
            <person name="Grigoriev I.V."/>
            <person name="Hibbett D.S."/>
            <person name="Martin F."/>
        </authorList>
    </citation>
    <scope>NUCLEOTIDE SEQUENCE [LARGE SCALE GENOMIC DNA]</scope>
    <source>
        <strain evidence="5">FD-334 SS-4</strain>
    </source>
</reference>
<dbReference type="PANTHER" id="PTHR10366:SF564">
    <property type="entry name" value="STEROL-4-ALPHA-CARBOXYLATE 3-DEHYDROGENASE, DECARBOXYLATING"/>
    <property type="match status" value="1"/>
</dbReference>
<evidence type="ECO:0000259" key="3">
    <source>
        <dbReference type="Pfam" id="PF01370"/>
    </source>
</evidence>
<organism evidence="4 5">
    <name type="scientific">Hypholoma sublateritium (strain FD-334 SS-4)</name>
    <dbReference type="NCBI Taxonomy" id="945553"/>
    <lineage>
        <taxon>Eukaryota</taxon>
        <taxon>Fungi</taxon>
        <taxon>Dikarya</taxon>
        <taxon>Basidiomycota</taxon>
        <taxon>Agaricomycotina</taxon>
        <taxon>Agaricomycetes</taxon>
        <taxon>Agaricomycetidae</taxon>
        <taxon>Agaricales</taxon>
        <taxon>Agaricineae</taxon>
        <taxon>Strophariaceae</taxon>
        <taxon>Hypholoma</taxon>
    </lineage>
</organism>
<dbReference type="EMBL" id="KN817697">
    <property type="protein sequence ID" value="KJA14056.1"/>
    <property type="molecule type" value="Genomic_DNA"/>
</dbReference>
<dbReference type="Gene3D" id="3.40.50.720">
    <property type="entry name" value="NAD(P)-binding Rossmann-like Domain"/>
    <property type="match status" value="1"/>
</dbReference>
<dbReference type="InterPro" id="IPR050425">
    <property type="entry name" value="NAD(P)_dehydrat-like"/>
</dbReference>
<feature type="domain" description="NAD-dependent epimerase/dehydratase" evidence="3">
    <location>
        <begin position="10"/>
        <end position="268"/>
    </location>
</feature>
<comment type="similarity">
    <text evidence="2">Belongs to the NAD(P)-dependent epimerase/dehydratase family. Dihydroflavonol-4-reductase subfamily.</text>
</comment>
<dbReference type="GO" id="GO:0016616">
    <property type="term" value="F:oxidoreductase activity, acting on the CH-OH group of donors, NAD or NADP as acceptor"/>
    <property type="evidence" value="ECO:0007669"/>
    <property type="project" value="TreeGrafter"/>
</dbReference>
<keyword evidence="1" id="KW-0560">Oxidoreductase</keyword>
<dbReference type="InterPro" id="IPR001509">
    <property type="entry name" value="Epimerase_deHydtase"/>
</dbReference>
<dbReference type="AlphaFoldDB" id="A0A0D2NBW9"/>
<sequence length="352" mass="38474">MPIVQAGSTVLVTGANGFVGMWVARTLLEDGYAVRGVVRSEEKGKHMTAHFASYGAKFDFVVVPDMIKEGAYDEVVKGVDAIVHAASPAHFPTAAGGDPDDYIVPAMQGTLEILQSAAKAGPELKRFVLTSSVSAVLTPPTKPWKQRTFDESDWGDECVRIVGNLGRKASGTEAYNASKTLAEQAATEFYNSHKNELSWDFVALCPALALGRPLQEPEAIANLNTSMLIWYRLVFSNQPDDFLQGSYSVVHIADVAKAHSLALIKENVGGQRMIISSGQITWQHTRDIINSIDPKYYASGKLPRGNPELDRTVTSIFKNEKSKELLGITYKEAEEIFADVLGLFDARGWLSY</sequence>
<proteinExistence type="inferred from homology"/>
<protein>
    <recommendedName>
        <fullName evidence="3">NAD-dependent epimerase/dehydratase domain-containing protein</fullName>
    </recommendedName>
</protein>
<evidence type="ECO:0000256" key="2">
    <source>
        <dbReference type="ARBA" id="ARBA00023445"/>
    </source>
</evidence>
<evidence type="ECO:0000313" key="5">
    <source>
        <dbReference type="Proteomes" id="UP000054270"/>
    </source>
</evidence>
<dbReference type="Pfam" id="PF01370">
    <property type="entry name" value="Epimerase"/>
    <property type="match status" value="1"/>
</dbReference>
<dbReference type="OrthoDB" id="2735536at2759"/>
<dbReference type="OMA" id="QPFKFSN"/>
<name>A0A0D2NBW9_HYPSF</name>
<keyword evidence="5" id="KW-1185">Reference proteome</keyword>
<dbReference type="InterPro" id="IPR036291">
    <property type="entry name" value="NAD(P)-bd_dom_sf"/>
</dbReference>
<dbReference type="PANTHER" id="PTHR10366">
    <property type="entry name" value="NAD DEPENDENT EPIMERASE/DEHYDRATASE"/>
    <property type="match status" value="1"/>
</dbReference>
<evidence type="ECO:0000256" key="1">
    <source>
        <dbReference type="ARBA" id="ARBA00023002"/>
    </source>
</evidence>
<evidence type="ECO:0000313" key="4">
    <source>
        <dbReference type="EMBL" id="KJA14056.1"/>
    </source>
</evidence>
<accession>A0A0D2NBW9</accession>
<dbReference type="STRING" id="945553.A0A0D2NBW9"/>